<keyword evidence="5 6" id="KW-0472">Membrane</keyword>
<dbReference type="PANTHER" id="PTHR30287:SF1">
    <property type="entry name" value="INNER MEMBRANE PROTEIN"/>
    <property type="match status" value="1"/>
</dbReference>
<dbReference type="KEGG" id="ptp:RCA23_c24310"/>
<keyword evidence="2" id="KW-1003">Cell membrane</keyword>
<evidence type="ECO:0000256" key="4">
    <source>
        <dbReference type="ARBA" id="ARBA00022989"/>
    </source>
</evidence>
<protein>
    <submittedName>
        <fullName evidence="8">ABC transporter permease protein</fullName>
    </submittedName>
</protein>
<feature type="transmembrane region" description="Helical" evidence="6">
    <location>
        <begin position="351"/>
        <end position="376"/>
    </location>
</feature>
<gene>
    <name evidence="8" type="ORF">RCA23_c24310</name>
</gene>
<keyword evidence="3 6" id="KW-0812">Transmembrane</keyword>
<comment type="subcellular location">
    <subcellularLocation>
        <location evidence="1">Cell membrane</location>
        <topology evidence="1">Multi-pass membrane protein</topology>
    </subcellularLocation>
</comment>
<feature type="domain" description="ABC3 transporter permease C-terminal" evidence="7">
    <location>
        <begin position="264"/>
        <end position="376"/>
    </location>
</feature>
<name>A0AAN0RKK2_9RHOB</name>
<evidence type="ECO:0000256" key="1">
    <source>
        <dbReference type="ARBA" id="ARBA00004651"/>
    </source>
</evidence>
<evidence type="ECO:0000256" key="6">
    <source>
        <dbReference type="SAM" id="Phobius"/>
    </source>
</evidence>
<dbReference type="AlphaFoldDB" id="A0AAN0RKK2"/>
<keyword evidence="9" id="KW-1185">Reference proteome</keyword>
<dbReference type="RefSeq" id="WP_044050574.1">
    <property type="nucleotide sequence ID" value="NZ_CP003984.1"/>
</dbReference>
<proteinExistence type="predicted"/>
<feature type="domain" description="ABC3 transporter permease C-terminal" evidence="7">
    <location>
        <begin position="720"/>
        <end position="829"/>
    </location>
</feature>
<dbReference type="InterPro" id="IPR003838">
    <property type="entry name" value="ABC3_permease_C"/>
</dbReference>
<evidence type="ECO:0000256" key="2">
    <source>
        <dbReference type="ARBA" id="ARBA00022475"/>
    </source>
</evidence>
<evidence type="ECO:0000256" key="3">
    <source>
        <dbReference type="ARBA" id="ARBA00022692"/>
    </source>
</evidence>
<dbReference type="InterPro" id="IPR038766">
    <property type="entry name" value="Membrane_comp_ABC_pdt"/>
</dbReference>
<sequence length="840" mass="89118">MIALKIAQRELIAAWRERLHGFRILMLCLIFGIASISAIGSLRGAIDAGLNSNGRVFLGGDAQIELTYRQANAQELAWMARQSRAQSQIIDFRSMAVAPDTNKRILTQVKAVDSAYPLVGAVTLSGDMGLSEAFAGQDGLPGAILAPALLRRLNINLGDQVKFGQKLFVVMATLLKEPDNFGNFALGPRSLVLTKDLDGSGLLAAGTLFSSKYRLLLEDRSDLDQAQQRFNEEWPGTGAKWKDARKASPGADRVIERMSRFLILIGLSGLVVGGIGVSAAVRAFIAKKTGHIAVLKTLGATPGQIFWIYTLQIAVYTGLSVVLGLLLGALAPFAARPFLPENLAEVALISIYPSALIEAAVYGCLAAAIFSIWPLAQTEHIRPANLFRGGAPAHWPARRYLLVQGALLAAALFGAVQFSGSWSMTFWLLGGIAISLLILAMISGAFQFTLKRIMHRSAFQGRLPLRAAFSALASGSERTGSVVMGIGLGLTVLAAVGQIDGNLRRSITQSLPDKAPSFFFLDIQSNQLPEFNKRLAENPAVRQVETAPMLRGLVTKINQQPAAEVGGDHWVLRGDRGISYADGLPEQTKITAGQWWGEGYSGPPQISFAAEEAEEIGIGLGDQLTLNVLGRDITATITSLREVDFSTVGMGFVILLNEAALKGAPHSHIATVYAEASAEIPILDELNEAFPNVTGIQIREAAALVTSVVSSIASAASIGALATLITGFLILIGAAAASTAQRAYESAILKTLGATRREILTSFALRSAMIGALAAGVALGAGLLGGWAVSHFVFENKFEVIWTNAALVILGGIGLTLVTGLLFALAPLSQSAATELRHRD</sequence>
<feature type="transmembrane region" description="Helical" evidence="6">
    <location>
        <begin position="21"/>
        <end position="42"/>
    </location>
</feature>
<accession>A0AAN0RKK2</accession>
<evidence type="ECO:0000256" key="5">
    <source>
        <dbReference type="ARBA" id="ARBA00023136"/>
    </source>
</evidence>
<feature type="transmembrane region" description="Helical" evidence="6">
    <location>
        <begin position="801"/>
        <end position="828"/>
    </location>
</feature>
<evidence type="ECO:0000313" key="8">
    <source>
        <dbReference type="EMBL" id="AII87953.1"/>
    </source>
</evidence>
<evidence type="ECO:0000313" key="9">
    <source>
        <dbReference type="Proteomes" id="UP000028680"/>
    </source>
</evidence>
<organism evidence="8 9">
    <name type="scientific">Planktomarina temperata RCA23</name>
    <dbReference type="NCBI Taxonomy" id="666509"/>
    <lineage>
        <taxon>Bacteria</taxon>
        <taxon>Pseudomonadati</taxon>
        <taxon>Pseudomonadota</taxon>
        <taxon>Alphaproteobacteria</taxon>
        <taxon>Rhodobacterales</taxon>
        <taxon>Paracoccaceae</taxon>
        <taxon>Planktomarina</taxon>
    </lineage>
</organism>
<feature type="transmembrane region" description="Helical" evidence="6">
    <location>
        <begin position="724"/>
        <end position="744"/>
    </location>
</feature>
<dbReference type="Pfam" id="PF02687">
    <property type="entry name" value="FtsX"/>
    <property type="match status" value="2"/>
</dbReference>
<feature type="transmembrane region" description="Helical" evidence="6">
    <location>
        <begin position="306"/>
        <end position="331"/>
    </location>
</feature>
<feature type="transmembrane region" description="Helical" evidence="6">
    <location>
        <begin position="397"/>
        <end position="418"/>
    </location>
</feature>
<feature type="transmembrane region" description="Helical" evidence="6">
    <location>
        <begin position="261"/>
        <end position="285"/>
    </location>
</feature>
<evidence type="ECO:0000259" key="7">
    <source>
        <dbReference type="Pfam" id="PF02687"/>
    </source>
</evidence>
<dbReference type="GO" id="GO:0005886">
    <property type="term" value="C:plasma membrane"/>
    <property type="evidence" value="ECO:0007669"/>
    <property type="project" value="UniProtKB-SubCell"/>
</dbReference>
<dbReference type="EMBL" id="CP003984">
    <property type="protein sequence ID" value="AII87953.1"/>
    <property type="molecule type" value="Genomic_DNA"/>
</dbReference>
<feature type="transmembrane region" description="Helical" evidence="6">
    <location>
        <begin position="424"/>
        <end position="446"/>
    </location>
</feature>
<dbReference type="PANTHER" id="PTHR30287">
    <property type="entry name" value="MEMBRANE COMPONENT OF PREDICTED ABC SUPERFAMILY METABOLITE UPTAKE TRANSPORTER"/>
    <property type="match status" value="1"/>
</dbReference>
<keyword evidence="4 6" id="KW-1133">Transmembrane helix</keyword>
<reference evidence="8 9" key="1">
    <citation type="journal article" date="2014" name="ISME J.">
        <title>Adaptation of an abundant Roseobacter RCA organism to pelagic systems revealed by genomic and transcriptomic analyses.</title>
        <authorList>
            <person name="Voget S."/>
            <person name="Wemheuer B."/>
            <person name="Brinkhoff T."/>
            <person name="Vollmers J."/>
            <person name="Dietrich S."/>
            <person name="Giebel H.A."/>
            <person name="Beardsley C."/>
            <person name="Sardemann C."/>
            <person name="Bakenhus I."/>
            <person name="Billerbeck S."/>
            <person name="Daniel R."/>
            <person name="Simon M."/>
        </authorList>
    </citation>
    <scope>NUCLEOTIDE SEQUENCE [LARGE SCALE GENOMIC DNA]</scope>
    <source>
        <strain evidence="8 9">RCA23</strain>
    </source>
</reference>
<dbReference type="Proteomes" id="UP000028680">
    <property type="component" value="Chromosome"/>
</dbReference>
<feature type="transmembrane region" description="Helical" evidence="6">
    <location>
        <begin position="765"/>
        <end position="789"/>
    </location>
</feature>